<dbReference type="AlphaFoldDB" id="A0AAV1RLT3"/>
<feature type="region of interest" description="Disordered" evidence="1">
    <location>
        <begin position="136"/>
        <end position="166"/>
    </location>
</feature>
<dbReference type="EMBL" id="CAWUPB010001108">
    <property type="protein sequence ID" value="CAK7337649.1"/>
    <property type="molecule type" value="Genomic_DNA"/>
</dbReference>
<organism evidence="2 3">
    <name type="scientific">Dovyalis caffra</name>
    <dbReference type="NCBI Taxonomy" id="77055"/>
    <lineage>
        <taxon>Eukaryota</taxon>
        <taxon>Viridiplantae</taxon>
        <taxon>Streptophyta</taxon>
        <taxon>Embryophyta</taxon>
        <taxon>Tracheophyta</taxon>
        <taxon>Spermatophyta</taxon>
        <taxon>Magnoliopsida</taxon>
        <taxon>eudicotyledons</taxon>
        <taxon>Gunneridae</taxon>
        <taxon>Pentapetalae</taxon>
        <taxon>rosids</taxon>
        <taxon>fabids</taxon>
        <taxon>Malpighiales</taxon>
        <taxon>Salicaceae</taxon>
        <taxon>Flacourtieae</taxon>
        <taxon>Dovyalis</taxon>
    </lineage>
</organism>
<evidence type="ECO:0000313" key="2">
    <source>
        <dbReference type="EMBL" id="CAK7337649.1"/>
    </source>
</evidence>
<reference evidence="2 3" key="1">
    <citation type="submission" date="2024-01" db="EMBL/GenBank/DDBJ databases">
        <authorList>
            <person name="Waweru B."/>
        </authorList>
    </citation>
    <scope>NUCLEOTIDE SEQUENCE [LARGE SCALE GENOMIC DNA]</scope>
</reference>
<sequence>MVKHSCHSKGRKAIEELAMVKVAAQAGVRSRARSLRSAIAKKRSRHVKVSIKVRSNVTNSTGQQRVAIRSENSVSFPPEVNAGHRTVTEERCSSPSLDDVDDHASMSASCCSSNGSCDERIKFADLEEERVEAETAMYYSSNSGERERTPTSSAFGEESTSENMESTANPAVILKKQNSHQISSTDATVIRITDEEVEKFFGEIEKNVPQRLKDKVKDLYLSIRSNYETSDGTLHSPEKMISLHHNYMN</sequence>
<comment type="caution">
    <text evidence="2">The sequence shown here is derived from an EMBL/GenBank/DDBJ whole genome shotgun (WGS) entry which is preliminary data.</text>
</comment>
<proteinExistence type="predicted"/>
<dbReference type="Proteomes" id="UP001314170">
    <property type="component" value="Unassembled WGS sequence"/>
</dbReference>
<keyword evidence="3" id="KW-1185">Reference proteome</keyword>
<evidence type="ECO:0000313" key="3">
    <source>
        <dbReference type="Proteomes" id="UP001314170"/>
    </source>
</evidence>
<evidence type="ECO:0008006" key="4">
    <source>
        <dbReference type="Google" id="ProtNLM"/>
    </source>
</evidence>
<gene>
    <name evidence="2" type="ORF">DCAF_LOCUS12687</name>
</gene>
<accession>A0AAV1RLT3</accession>
<evidence type="ECO:0000256" key="1">
    <source>
        <dbReference type="SAM" id="MobiDB-lite"/>
    </source>
</evidence>
<protein>
    <recommendedName>
        <fullName evidence="4">Cyclin-dependent kinase inhibitor</fullName>
    </recommendedName>
</protein>
<name>A0AAV1RLT3_9ROSI</name>